<feature type="non-terminal residue" evidence="2">
    <location>
        <position position="538"/>
    </location>
</feature>
<accession>A0ABN9U1Z0</accession>
<sequence length="538" mass="57158">RFELMTAQANAQQLSDEMKEAWEVVDKHFDPEDILGSVVADVVSKHAVRASQHELPCAMSMMAGCISMANGGGVSAFPNSPSPLAMAVLNTNYPQTRKSAITAAVAMLGRAMDKIANERARAAMGPGAKQAHVPAKRSEEQGAPNPEPDGDDLAQTNHGTLLNLDEAYKMLRMLGMIADTGSQKGPLEVTDLASDFNRLFQTGVAAYATKTAGSSGQDAGASACLGVAGNAHPAITVPMERGGLGNHRVAVRGRWRILTAHVVEPRAPLPGDFVAPPGFHERSWPELMSTMAGPLGFPPGADIPEIAANTLPRARDAPHSDAVAHESQSGEEYLPGVEGYYVQLADGTQSRIRFKRVPGKWCPTFQVPNRDIPVFANMSMDSIAARVLDMFETPGIQLGLSTKGLLALHGFHAIFKAGCAQARNADRVSLSARLARESPKLALAPAAPGAGGPDGVAGEAPAGEEIPAAQGVPEEVDEGIRGPPYPDFIEDTRVARACNLFAVLDTIRSCWRPARDADTPEERIRRAEVAEEQARLQQ</sequence>
<feature type="region of interest" description="Disordered" evidence="1">
    <location>
        <begin position="121"/>
        <end position="157"/>
    </location>
</feature>
<proteinExistence type="predicted"/>
<feature type="non-terminal residue" evidence="2">
    <location>
        <position position="1"/>
    </location>
</feature>
<gene>
    <name evidence="2" type="ORF">PCOR1329_LOCUS44363</name>
</gene>
<dbReference type="Proteomes" id="UP001189429">
    <property type="component" value="Unassembled WGS sequence"/>
</dbReference>
<evidence type="ECO:0000313" key="3">
    <source>
        <dbReference type="Proteomes" id="UP001189429"/>
    </source>
</evidence>
<name>A0ABN9U1Z0_9DINO</name>
<reference evidence="2" key="1">
    <citation type="submission" date="2023-10" db="EMBL/GenBank/DDBJ databases">
        <authorList>
            <person name="Chen Y."/>
            <person name="Shah S."/>
            <person name="Dougan E. K."/>
            <person name="Thang M."/>
            <person name="Chan C."/>
        </authorList>
    </citation>
    <scope>NUCLEOTIDE SEQUENCE [LARGE SCALE GENOMIC DNA]</scope>
</reference>
<protein>
    <submittedName>
        <fullName evidence="2">Uncharacterized protein</fullName>
    </submittedName>
</protein>
<dbReference type="EMBL" id="CAUYUJ010015328">
    <property type="protein sequence ID" value="CAK0852636.1"/>
    <property type="molecule type" value="Genomic_DNA"/>
</dbReference>
<keyword evidence="3" id="KW-1185">Reference proteome</keyword>
<comment type="caution">
    <text evidence="2">The sequence shown here is derived from an EMBL/GenBank/DDBJ whole genome shotgun (WGS) entry which is preliminary data.</text>
</comment>
<evidence type="ECO:0000256" key="1">
    <source>
        <dbReference type="SAM" id="MobiDB-lite"/>
    </source>
</evidence>
<organism evidence="2 3">
    <name type="scientific">Prorocentrum cordatum</name>
    <dbReference type="NCBI Taxonomy" id="2364126"/>
    <lineage>
        <taxon>Eukaryota</taxon>
        <taxon>Sar</taxon>
        <taxon>Alveolata</taxon>
        <taxon>Dinophyceae</taxon>
        <taxon>Prorocentrales</taxon>
        <taxon>Prorocentraceae</taxon>
        <taxon>Prorocentrum</taxon>
    </lineage>
</organism>
<evidence type="ECO:0000313" key="2">
    <source>
        <dbReference type="EMBL" id="CAK0852636.1"/>
    </source>
</evidence>